<accession>A0A8H3EHP4</accession>
<dbReference type="InterPro" id="IPR036864">
    <property type="entry name" value="Zn2-C6_fun-type_DNA-bd_sf"/>
</dbReference>
<dbReference type="GO" id="GO:0006351">
    <property type="term" value="P:DNA-templated transcription"/>
    <property type="evidence" value="ECO:0007669"/>
    <property type="project" value="InterPro"/>
</dbReference>
<dbReference type="PANTHER" id="PTHR31001:SF49">
    <property type="entry name" value="ZN(II)2CYS6 TRANSCRIPTION FACTOR (EUROFUNG)"/>
    <property type="match status" value="1"/>
</dbReference>
<dbReference type="InterPro" id="IPR050613">
    <property type="entry name" value="Sec_Metabolite_Reg"/>
</dbReference>
<dbReference type="CDD" id="cd12148">
    <property type="entry name" value="fungal_TF_MHR"/>
    <property type="match status" value="1"/>
</dbReference>
<reference evidence="6" key="1">
    <citation type="submission" date="2021-03" db="EMBL/GenBank/DDBJ databases">
        <authorList>
            <person name="Tagirdzhanova G."/>
        </authorList>
    </citation>
    <scope>NUCLEOTIDE SEQUENCE</scope>
</reference>
<dbReference type="CDD" id="cd00067">
    <property type="entry name" value="GAL4"/>
    <property type="match status" value="1"/>
</dbReference>
<dbReference type="PROSITE" id="PS50048">
    <property type="entry name" value="ZN2_CY6_FUNGAL_2"/>
    <property type="match status" value="1"/>
</dbReference>
<dbReference type="PROSITE" id="PS00463">
    <property type="entry name" value="ZN2_CY6_FUNGAL_1"/>
    <property type="match status" value="1"/>
</dbReference>
<dbReference type="PANTHER" id="PTHR31001">
    <property type="entry name" value="UNCHARACTERIZED TRANSCRIPTIONAL REGULATORY PROTEIN"/>
    <property type="match status" value="1"/>
</dbReference>
<gene>
    <name evidence="6" type="ORF">GOMPHAMPRED_005080</name>
</gene>
<dbReference type="EMBL" id="CAJPDQ010000003">
    <property type="protein sequence ID" value="CAF9907331.1"/>
    <property type="molecule type" value="Genomic_DNA"/>
</dbReference>
<evidence type="ECO:0000256" key="3">
    <source>
        <dbReference type="ARBA" id="ARBA00023242"/>
    </source>
</evidence>
<comment type="caution">
    <text evidence="6">The sequence shown here is derived from an EMBL/GenBank/DDBJ whole genome shotgun (WGS) entry which is preliminary data.</text>
</comment>
<sequence length="718" mass="80781">MAEIATFVHKFRANPTPANVGNPGITAKVQKRNRPVVSCLSCRNRKSKCDREHPTCGTCKTNGTSCVYRSNPKDGAKSSAQDRLAQLENLVLQLMNDKENNNPDRPFRKEKVLTPPTESSGSTASSPEDDDSVNPNQGAFSNGIHGPSYVGPTNWEAVLDTINGLRSELAFTEELDADRSRNDKTRESLFTTPCPMNLVFVLQVLPDRDKVNQLLSGYFNARILCMPIIHTAAYHRMYEKFWTDPSSVPVLWISQMFSMLAVGTLIYETAERNEPVDMKAIPPRNQLLRAAAQCLVLANWERPQRYVIEALFFYTIGKMIAGVNPACDTDEIWVLYGALVRQAYRLGYHREPSQIPGISVFDAEMRRRVWHILRQFDIVGSLQFGLPCNIQDDNSADVQNPRNLLDSDFDEDSTELPPSRSTTEVTHMVYYIAKGALMDRLKELLHRQLTKKSLSYDEDVMQLDTSMRATYSAIPDILRMKPISQSYATPPWLILNRMKVDLLYQRSLCVLHRHHLDANPIHQYSVDTCVGASMQILKHQQTIHSEALLGGQLMGNRYLITSMHFPDFFLGAAIMGFLLCNFDSSKLGGNENVLEMKNLLHSALAIHNGLQSSFREAAKLGSAIAIILRRLEGPQLSDMHFNFQSFTGPSFTDFSSSSPDFSTYTSDTGLQEFEGFLNNVDSIDWSFIDAGLNIPMHPATLEINWNELDLSSGWTDDI</sequence>
<evidence type="ECO:0000313" key="7">
    <source>
        <dbReference type="Proteomes" id="UP000664169"/>
    </source>
</evidence>
<dbReference type="Pfam" id="PF04082">
    <property type="entry name" value="Fungal_trans"/>
    <property type="match status" value="1"/>
</dbReference>
<dbReference type="SMART" id="SM00906">
    <property type="entry name" value="Fungal_trans"/>
    <property type="match status" value="1"/>
</dbReference>
<feature type="domain" description="Zn(2)-C6 fungal-type" evidence="5">
    <location>
        <begin position="38"/>
        <end position="68"/>
    </location>
</feature>
<keyword evidence="2" id="KW-0479">Metal-binding</keyword>
<dbReference type="Proteomes" id="UP000664169">
    <property type="component" value="Unassembled WGS sequence"/>
</dbReference>
<organism evidence="6 7">
    <name type="scientific">Gomphillus americanus</name>
    <dbReference type="NCBI Taxonomy" id="1940652"/>
    <lineage>
        <taxon>Eukaryota</taxon>
        <taxon>Fungi</taxon>
        <taxon>Dikarya</taxon>
        <taxon>Ascomycota</taxon>
        <taxon>Pezizomycotina</taxon>
        <taxon>Lecanoromycetes</taxon>
        <taxon>OSLEUM clade</taxon>
        <taxon>Ostropomycetidae</taxon>
        <taxon>Ostropales</taxon>
        <taxon>Graphidaceae</taxon>
        <taxon>Gomphilloideae</taxon>
        <taxon>Gomphillus</taxon>
    </lineage>
</organism>
<feature type="region of interest" description="Disordered" evidence="4">
    <location>
        <begin position="96"/>
        <end position="146"/>
    </location>
</feature>
<dbReference type="Pfam" id="PF00172">
    <property type="entry name" value="Zn_clus"/>
    <property type="match status" value="1"/>
</dbReference>
<dbReference type="SMART" id="SM00066">
    <property type="entry name" value="GAL4"/>
    <property type="match status" value="1"/>
</dbReference>
<proteinExistence type="predicted"/>
<keyword evidence="3" id="KW-0539">Nucleus</keyword>
<dbReference type="GO" id="GO:0003677">
    <property type="term" value="F:DNA binding"/>
    <property type="evidence" value="ECO:0007669"/>
    <property type="project" value="InterPro"/>
</dbReference>
<dbReference type="GO" id="GO:0000981">
    <property type="term" value="F:DNA-binding transcription factor activity, RNA polymerase II-specific"/>
    <property type="evidence" value="ECO:0007669"/>
    <property type="project" value="InterPro"/>
</dbReference>
<dbReference type="Gene3D" id="4.10.240.10">
    <property type="entry name" value="Zn(2)-C6 fungal-type DNA-binding domain"/>
    <property type="match status" value="1"/>
</dbReference>
<dbReference type="GO" id="GO:0008270">
    <property type="term" value="F:zinc ion binding"/>
    <property type="evidence" value="ECO:0007669"/>
    <property type="project" value="InterPro"/>
</dbReference>
<dbReference type="InterPro" id="IPR001138">
    <property type="entry name" value="Zn2Cys6_DnaBD"/>
</dbReference>
<comment type="subcellular location">
    <subcellularLocation>
        <location evidence="1">Nucleus</location>
    </subcellularLocation>
</comment>
<dbReference type="OrthoDB" id="5431381at2759"/>
<evidence type="ECO:0000313" key="6">
    <source>
        <dbReference type="EMBL" id="CAF9907331.1"/>
    </source>
</evidence>
<dbReference type="SUPFAM" id="SSF57701">
    <property type="entry name" value="Zn2/Cys6 DNA-binding domain"/>
    <property type="match status" value="1"/>
</dbReference>
<protein>
    <recommendedName>
        <fullName evidence="5">Zn(2)-C6 fungal-type domain-containing protein</fullName>
    </recommendedName>
</protein>
<evidence type="ECO:0000256" key="2">
    <source>
        <dbReference type="ARBA" id="ARBA00022723"/>
    </source>
</evidence>
<dbReference type="InterPro" id="IPR007219">
    <property type="entry name" value="XnlR_reg_dom"/>
</dbReference>
<evidence type="ECO:0000259" key="5">
    <source>
        <dbReference type="PROSITE" id="PS50048"/>
    </source>
</evidence>
<dbReference type="AlphaFoldDB" id="A0A8H3EHP4"/>
<name>A0A8H3EHP4_9LECA</name>
<evidence type="ECO:0000256" key="4">
    <source>
        <dbReference type="SAM" id="MobiDB-lite"/>
    </source>
</evidence>
<feature type="compositionally biased region" description="Polar residues" evidence="4">
    <location>
        <begin position="116"/>
        <end position="126"/>
    </location>
</feature>
<keyword evidence="7" id="KW-1185">Reference proteome</keyword>
<dbReference type="GO" id="GO:0005634">
    <property type="term" value="C:nucleus"/>
    <property type="evidence" value="ECO:0007669"/>
    <property type="project" value="UniProtKB-SubCell"/>
</dbReference>
<feature type="compositionally biased region" description="Basic and acidic residues" evidence="4">
    <location>
        <begin position="96"/>
        <end position="112"/>
    </location>
</feature>
<evidence type="ECO:0000256" key="1">
    <source>
        <dbReference type="ARBA" id="ARBA00004123"/>
    </source>
</evidence>